<sequence>MLKRKSKRLDNRYRLPILFTIAVPALALFLCIGVTILNETIYFVNAQQGNITKTGIFNYTQTDTSGNSDWINTGNWSLTESPTVVLTFDAVINMTKPDGSESHEHAVSDLSIPYAPIITETNSTIIRGTTTLTMNDGLFFSKVPTTITLSEKNISVYFDPSKIGTHFGNQSIAGFMT</sequence>
<evidence type="ECO:0000256" key="1">
    <source>
        <dbReference type="SAM" id="Phobius"/>
    </source>
</evidence>
<dbReference type="GeneID" id="39420628"/>
<protein>
    <submittedName>
        <fullName evidence="2">Uncharacterized protein</fullName>
    </submittedName>
</protein>
<proteinExistence type="predicted"/>
<keyword evidence="1" id="KW-0812">Transmembrane</keyword>
<dbReference type="KEGG" id="nfn:NFRAN_1238"/>
<dbReference type="Proteomes" id="UP000294299">
    <property type="component" value="Chromosome NFRAN"/>
</dbReference>
<dbReference type="RefSeq" id="WP_134483495.1">
    <property type="nucleotide sequence ID" value="NZ_LR216287.1"/>
</dbReference>
<keyword evidence="1" id="KW-1133">Transmembrane helix</keyword>
<dbReference type="OrthoDB" id="377062at2157"/>
<feature type="transmembrane region" description="Helical" evidence="1">
    <location>
        <begin position="12"/>
        <end position="37"/>
    </location>
</feature>
<dbReference type="AlphaFoldDB" id="A0A484ID13"/>
<keyword evidence="3" id="KW-1185">Reference proteome</keyword>
<accession>A0A484ID13</accession>
<gene>
    <name evidence="2" type="ORF">NFRAN_1238</name>
</gene>
<reference evidence="2 3" key="1">
    <citation type="submission" date="2019-02" db="EMBL/GenBank/DDBJ databases">
        <authorList>
            <person name="Lehtovirta-Morley E L."/>
        </authorList>
    </citation>
    <scope>NUCLEOTIDE SEQUENCE [LARGE SCALE GENOMIC DNA]</scope>
    <source>
        <strain evidence="2">NFRAN1</strain>
    </source>
</reference>
<evidence type="ECO:0000313" key="2">
    <source>
        <dbReference type="EMBL" id="VFJ13560.1"/>
    </source>
</evidence>
<name>A0A484ID13_9ARCH</name>
<keyword evidence="1" id="KW-0472">Membrane</keyword>
<evidence type="ECO:0000313" key="3">
    <source>
        <dbReference type="Proteomes" id="UP000294299"/>
    </source>
</evidence>
<dbReference type="EMBL" id="LR216287">
    <property type="protein sequence ID" value="VFJ13560.1"/>
    <property type="molecule type" value="Genomic_DNA"/>
</dbReference>
<organism evidence="2 3">
    <name type="scientific">Candidatus Nitrosocosmicus franklandianus</name>
    <dbReference type="NCBI Taxonomy" id="1798806"/>
    <lineage>
        <taxon>Archaea</taxon>
        <taxon>Nitrososphaerota</taxon>
        <taxon>Nitrososphaeria</taxon>
        <taxon>Nitrososphaerales</taxon>
        <taxon>Nitrososphaeraceae</taxon>
        <taxon>Candidatus Nitrosocosmicus</taxon>
    </lineage>
</organism>